<feature type="compositionally biased region" description="Basic and acidic residues" evidence="1">
    <location>
        <begin position="12"/>
        <end position="23"/>
    </location>
</feature>
<proteinExistence type="predicted"/>
<comment type="caution">
    <text evidence="2">The sequence shown here is derived from an EMBL/GenBank/DDBJ whole genome shotgun (WGS) entry which is preliminary data.</text>
</comment>
<dbReference type="Proteomes" id="UP000285112">
    <property type="component" value="Unassembled WGS sequence"/>
</dbReference>
<keyword evidence="3" id="KW-1185">Reference proteome</keyword>
<evidence type="ECO:0000313" key="2">
    <source>
        <dbReference type="EMBL" id="RJQ92366.1"/>
    </source>
</evidence>
<organism evidence="2 3">
    <name type="scientific">Amycolatopsis panacis</name>
    <dbReference type="NCBI Taxonomy" id="2340917"/>
    <lineage>
        <taxon>Bacteria</taxon>
        <taxon>Bacillati</taxon>
        <taxon>Actinomycetota</taxon>
        <taxon>Actinomycetes</taxon>
        <taxon>Pseudonocardiales</taxon>
        <taxon>Pseudonocardiaceae</taxon>
        <taxon>Amycolatopsis</taxon>
    </lineage>
</organism>
<protein>
    <submittedName>
        <fullName evidence="2">Uncharacterized protein</fullName>
    </submittedName>
</protein>
<reference evidence="2 3" key="1">
    <citation type="submission" date="2018-09" db="EMBL/GenBank/DDBJ databases">
        <title>YIM PH 21725 draft genome.</title>
        <authorList>
            <person name="Miao C."/>
        </authorList>
    </citation>
    <scope>NUCLEOTIDE SEQUENCE [LARGE SCALE GENOMIC DNA]</scope>
    <source>
        <strain evidence="3">YIM PH21725</strain>
    </source>
</reference>
<feature type="region of interest" description="Disordered" evidence="1">
    <location>
        <begin position="1"/>
        <end position="41"/>
    </location>
</feature>
<name>A0A419IBR0_9PSEU</name>
<sequence>MPARARPFPRLSAHDVPQRRTDPADGQLADAPERITAPRRKYSGDRFLQGEPVFHPHCHSLCTIDHPSREDHGIERTTTGREVPFTAERTPCRCVERFAAEWPNRPKMFRRAVGEELK</sequence>
<dbReference type="AlphaFoldDB" id="A0A419IBR0"/>
<accession>A0A419IBR0</accession>
<dbReference type="EMBL" id="QZFV01000010">
    <property type="protein sequence ID" value="RJQ92366.1"/>
    <property type="molecule type" value="Genomic_DNA"/>
</dbReference>
<evidence type="ECO:0000313" key="3">
    <source>
        <dbReference type="Proteomes" id="UP000285112"/>
    </source>
</evidence>
<evidence type="ECO:0000256" key="1">
    <source>
        <dbReference type="SAM" id="MobiDB-lite"/>
    </source>
</evidence>
<gene>
    <name evidence="2" type="ORF">D5S19_00965</name>
</gene>